<dbReference type="InterPro" id="IPR001453">
    <property type="entry name" value="MoaB/Mog_dom"/>
</dbReference>
<dbReference type="InterPro" id="IPR008136">
    <property type="entry name" value="CinA_C"/>
</dbReference>
<evidence type="ECO:0000313" key="4">
    <source>
        <dbReference type="Proteomes" id="UP000265926"/>
    </source>
</evidence>
<protein>
    <recommendedName>
        <fullName evidence="1">CinA-like protein</fullName>
    </recommendedName>
</protein>
<dbReference type="NCBIfam" id="TIGR00177">
    <property type="entry name" value="molyb_syn"/>
    <property type="match status" value="1"/>
</dbReference>
<keyword evidence="4" id="KW-1185">Reference proteome</keyword>
<dbReference type="InterPro" id="IPR036653">
    <property type="entry name" value="CinA-like_C"/>
</dbReference>
<dbReference type="PANTHER" id="PTHR13939:SF0">
    <property type="entry name" value="NMN AMIDOHYDROLASE-LIKE PROTEIN YFAY"/>
    <property type="match status" value="1"/>
</dbReference>
<dbReference type="NCBIfam" id="NF001813">
    <property type="entry name" value="PRK00549.1"/>
    <property type="match status" value="1"/>
</dbReference>
<dbReference type="CDD" id="cd00885">
    <property type="entry name" value="cinA"/>
    <property type="match status" value="1"/>
</dbReference>
<dbReference type="InterPro" id="IPR050101">
    <property type="entry name" value="CinA"/>
</dbReference>
<dbReference type="Proteomes" id="UP000265926">
    <property type="component" value="Unassembled WGS sequence"/>
</dbReference>
<dbReference type="Pfam" id="PF00994">
    <property type="entry name" value="MoCF_biosynth"/>
    <property type="match status" value="1"/>
</dbReference>
<evidence type="ECO:0000259" key="2">
    <source>
        <dbReference type="SMART" id="SM00852"/>
    </source>
</evidence>
<sequence>MKAEIITIGDEILIGQIVDTNSAWIGQQFSLNGIEIYQVTSVHDDREHILEAIRKAEEKVDLVVITGGLGPTKDDITKRVLCEYFDTQLVFHEPTLEAIKVRFANRGIDVNRLNQDQAMLPESCTILPNKLGTAPGMWFERNNTIFVSMPGVPFEMQYLVEFELLPRLRETGRTKAIFHKTVLTQGVPESMLADRISDWEDALPKHIKLAYLPNPMSVRLRLSAYGDNEATLRKEVEAEIEKLRPLIAESIFGYDEDTLASVTGQMLSANGKTLAVAESCTGGYISHLITSVSGSSVYYKGGVTSYANEVKQQVLGVSAESLESVGAVSEEVALQMVKGVKRLLNADYAVATTGIAGPTGGTEEKPVGTVWIALAGQNKTFARKYVFVGDHRERNIVRSAQTALQLLRQLILEETSH</sequence>
<dbReference type="SUPFAM" id="SSF53218">
    <property type="entry name" value="Molybdenum cofactor biosynthesis proteins"/>
    <property type="match status" value="1"/>
</dbReference>
<reference evidence="3 4" key="1">
    <citation type="submission" date="2018-08" db="EMBL/GenBank/DDBJ databases">
        <title>Pallidiluteibacterium maritimus gen. nov., sp. nov., isolated from coastal sediment.</title>
        <authorList>
            <person name="Zhou L.Y."/>
        </authorList>
    </citation>
    <scope>NUCLEOTIDE SEQUENCE [LARGE SCALE GENOMIC DNA]</scope>
    <source>
        <strain evidence="3 4">XSD2</strain>
    </source>
</reference>
<dbReference type="EMBL" id="QWGR01000006">
    <property type="protein sequence ID" value="RIJ47976.1"/>
    <property type="molecule type" value="Genomic_DNA"/>
</dbReference>
<dbReference type="SMART" id="SM00852">
    <property type="entry name" value="MoCF_biosynth"/>
    <property type="match status" value="1"/>
</dbReference>
<dbReference type="Pfam" id="PF18146">
    <property type="entry name" value="CinA_KH"/>
    <property type="match status" value="1"/>
</dbReference>
<dbReference type="OrthoDB" id="9801454at2"/>
<dbReference type="InterPro" id="IPR041424">
    <property type="entry name" value="CinA_KH"/>
</dbReference>
<feature type="domain" description="MoaB/Mog" evidence="2">
    <location>
        <begin position="4"/>
        <end position="171"/>
    </location>
</feature>
<dbReference type="SUPFAM" id="SSF142433">
    <property type="entry name" value="CinA-like"/>
    <property type="match status" value="1"/>
</dbReference>
<dbReference type="PIRSF" id="PIRSF006728">
    <property type="entry name" value="CinA"/>
    <property type="match status" value="1"/>
</dbReference>
<name>A0A399SVC4_9BACT</name>
<proteinExistence type="inferred from homology"/>
<evidence type="ECO:0000313" key="3">
    <source>
        <dbReference type="EMBL" id="RIJ47976.1"/>
    </source>
</evidence>
<comment type="similarity">
    <text evidence="1">Belongs to the CinA family.</text>
</comment>
<dbReference type="Gene3D" id="3.90.950.20">
    <property type="entry name" value="CinA-like"/>
    <property type="match status" value="1"/>
</dbReference>
<accession>A0A399SVC4</accession>
<evidence type="ECO:0000256" key="1">
    <source>
        <dbReference type="HAMAP-Rule" id="MF_00226"/>
    </source>
</evidence>
<dbReference type="InterPro" id="IPR008135">
    <property type="entry name" value="Competence-induced_CinA"/>
</dbReference>
<dbReference type="Gene3D" id="3.40.980.10">
    <property type="entry name" value="MoaB/Mog-like domain"/>
    <property type="match status" value="1"/>
</dbReference>
<organism evidence="3 4">
    <name type="scientific">Maribellus luteus</name>
    <dbReference type="NCBI Taxonomy" id="2305463"/>
    <lineage>
        <taxon>Bacteria</taxon>
        <taxon>Pseudomonadati</taxon>
        <taxon>Bacteroidota</taxon>
        <taxon>Bacteroidia</taxon>
        <taxon>Marinilabiliales</taxon>
        <taxon>Prolixibacteraceae</taxon>
        <taxon>Maribellus</taxon>
    </lineage>
</organism>
<dbReference type="RefSeq" id="WP_119438322.1">
    <property type="nucleotide sequence ID" value="NZ_QWGR01000006.1"/>
</dbReference>
<comment type="caution">
    <text evidence="3">The sequence shown here is derived from an EMBL/GenBank/DDBJ whole genome shotgun (WGS) entry which is preliminary data.</text>
</comment>
<dbReference type="NCBIfam" id="TIGR00200">
    <property type="entry name" value="cinA_nterm"/>
    <property type="match status" value="1"/>
</dbReference>
<dbReference type="InterPro" id="IPR036425">
    <property type="entry name" value="MoaB/Mog-like_dom_sf"/>
</dbReference>
<dbReference type="NCBIfam" id="TIGR00199">
    <property type="entry name" value="PncC_domain"/>
    <property type="match status" value="1"/>
</dbReference>
<dbReference type="HAMAP" id="MF_00226_B">
    <property type="entry name" value="CinA_B"/>
    <property type="match status" value="1"/>
</dbReference>
<dbReference type="Pfam" id="PF02464">
    <property type="entry name" value="CinA"/>
    <property type="match status" value="1"/>
</dbReference>
<gene>
    <name evidence="3" type="ORF">D1614_12715</name>
</gene>
<dbReference type="PANTHER" id="PTHR13939">
    <property type="entry name" value="NICOTINAMIDE-NUCLEOTIDE AMIDOHYDROLASE PNCC"/>
    <property type="match status" value="1"/>
</dbReference>
<dbReference type="AlphaFoldDB" id="A0A399SVC4"/>